<accession>A0A0X8FFP9</accession>
<proteinExistence type="predicted"/>
<dbReference type="Proteomes" id="UP001069145">
    <property type="component" value="Unassembled WGS sequence"/>
</dbReference>
<gene>
    <name evidence="4" type="ORF">I6G68_02890</name>
    <name evidence="3" type="ORF">ODY43_07955</name>
</gene>
<sequence length="314" mass="36360">MKSISIIIPCYNEADNIRPYYQAMLETMAHFPDQLDWQLLFIDDGSTDQTLQQIKVLSQTDSRLTYLAFSRNFGKEAGIYAGLQHSHGDYVVIMDVDLQDPPELLVPMYQKLKEEDYDCVVTRRQDRQGESWFRSQCARLFYWLINQLSHTPIRSGERDYRMMTRQMVDSVLKVSEVNRFSKGIFNWVGYQKTYIDFPNHQRQFGHSHFSFWNLLVYSLEGIISFSQIPLNIIAILGLIVFIVAIGLAAFFMIRTLLFGNPTSGWTSTIVIILLMGGLQMLSLGIVGKYIGKTFLESKRRPLYLVKESNLEEDD</sequence>
<evidence type="ECO:0000259" key="2">
    <source>
        <dbReference type="Pfam" id="PF00535"/>
    </source>
</evidence>
<feature type="domain" description="Glycosyltransferase 2-like" evidence="2">
    <location>
        <begin position="5"/>
        <end position="162"/>
    </location>
</feature>
<reference evidence="4 5" key="1">
    <citation type="submission" date="2020-12" db="EMBL/GenBank/DDBJ databases">
        <title>FDA dAtabase for Regulatory Grade micrObial Sequences (FDA-ARGOS): Supporting development and validation of Infectious Disease Dx tests.</title>
        <authorList>
            <person name="Sproer C."/>
            <person name="Gronow S."/>
            <person name="Severitt S."/>
            <person name="Schroder I."/>
            <person name="Tallon L."/>
            <person name="Sadzewicz L."/>
            <person name="Zhao X."/>
            <person name="Boylan J."/>
            <person name="Ott S."/>
            <person name="Bowen H."/>
            <person name="Vavikolanu K."/>
            <person name="Mehta A."/>
            <person name="Aluvathingal J."/>
            <person name="Nadendla S."/>
            <person name="Lowell S."/>
            <person name="Myers T."/>
            <person name="Yan Y."/>
            <person name="Sichtig H."/>
        </authorList>
    </citation>
    <scope>NUCLEOTIDE SEQUENCE [LARGE SCALE GENOMIC DNA]</scope>
    <source>
        <strain evidence="4 5">FDAARGOS_911</strain>
    </source>
</reference>
<dbReference type="InterPro" id="IPR001173">
    <property type="entry name" value="Glyco_trans_2-like"/>
</dbReference>
<dbReference type="InterPro" id="IPR050256">
    <property type="entry name" value="Glycosyltransferase_2"/>
</dbReference>
<dbReference type="Gene3D" id="3.90.550.10">
    <property type="entry name" value="Spore Coat Polysaccharide Biosynthesis Protein SpsA, Chain A"/>
    <property type="match status" value="1"/>
</dbReference>
<dbReference type="GO" id="GO:0005886">
    <property type="term" value="C:plasma membrane"/>
    <property type="evidence" value="ECO:0007669"/>
    <property type="project" value="TreeGrafter"/>
</dbReference>
<reference evidence="3" key="2">
    <citation type="submission" date="2022-09" db="EMBL/GenBank/DDBJ databases">
        <title>Aerococcus urinae taxonomy study.</title>
        <authorList>
            <person name="Christensen J."/>
            <person name="Senneby E."/>
        </authorList>
    </citation>
    <scope>NUCLEOTIDE SEQUENCE</scope>
    <source>
        <strain evidence="3">NLD-066-U95</strain>
    </source>
</reference>
<dbReference type="KEGG" id="aun:AWM73_07130"/>
<keyword evidence="6" id="KW-1185">Reference proteome</keyword>
<evidence type="ECO:0000256" key="1">
    <source>
        <dbReference type="SAM" id="Phobius"/>
    </source>
</evidence>
<dbReference type="OrthoDB" id="9807778at2"/>
<dbReference type="GeneID" id="35767383"/>
<keyword evidence="4" id="KW-0808">Transferase</keyword>
<evidence type="ECO:0000313" key="3">
    <source>
        <dbReference type="EMBL" id="MCY3053908.1"/>
    </source>
</evidence>
<dbReference type="EMBL" id="JAOTML010000010">
    <property type="protein sequence ID" value="MCY3053908.1"/>
    <property type="molecule type" value="Genomic_DNA"/>
</dbReference>
<feature type="transmembrane region" description="Helical" evidence="1">
    <location>
        <begin position="232"/>
        <end position="253"/>
    </location>
</feature>
<dbReference type="RefSeq" id="WP_060778702.1">
    <property type="nucleotide sequence ID" value="NZ_CAJHLF010000013.1"/>
</dbReference>
<name>A0A0X8FFP9_9LACT</name>
<dbReference type="PANTHER" id="PTHR48090">
    <property type="entry name" value="UNDECAPRENYL-PHOSPHATE 4-DEOXY-4-FORMAMIDO-L-ARABINOSE TRANSFERASE-RELATED"/>
    <property type="match status" value="1"/>
</dbReference>
<keyword evidence="1" id="KW-1133">Transmembrane helix</keyword>
<dbReference type="Proteomes" id="UP000594771">
    <property type="component" value="Chromosome"/>
</dbReference>
<dbReference type="SUPFAM" id="SSF53448">
    <property type="entry name" value="Nucleotide-diphospho-sugar transferases"/>
    <property type="match status" value="1"/>
</dbReference>
<dbReference type="AlphaFoldDB" id="A0A0X8FFP9"/>
<feature type="transmembrane region" description="Helical" evidence="1">
    <location>
        <begin position="265"/>
        <end position="290"/>
    </location>
</feature>
<evidence type="ECO:0000313" key="4">
    <source>
        <dbReference type="EMBL" id="QPS02030.1"/>
    </source>
</evidence>
<dbReference type="PANTHER" id="PTHR48090:SF8">
    <property type="entry name" value="GLYCOSYLTRANSFERASE CSBB-RELATED"/>
    <property type="match status" value="1"/>
</dbReference>
<evidence type="ECO:0000313" key="6">
    <source>
        <dbReference type="Proteomes" id="UP001069145"/>
    </source>
</evidence>
<dbReference type="CDD" id="cd04187">
    <property type="entry name" value="DPM1_like_bac"/>
    <property type="match status" value="1"/>
</dbReference>
<keyword evidence="1" id="KW-0812">Transmembrane</keyword>
<keyword evidence="1" id="KW-0472">Membrane</keyword>
<dbReference type="Pfam" id="PF00535">
    <property type="entry name" value="Glycos_transf_2"/>
    <property type="match status" value="1"/>
</dbReference>
<dbReference type="GO" id="GO:0016740">
    <property type="term" value="F:transferase activity"/>
    <property type="evidence" value="ECO:0007669"/>
    <property type="project" value="UniProtKB-KW"/>
</dbReference>
<organism evidence="4 5">
    <name type="scientific">Aerococcus urinae</name>
    <dbReference type="NCBI Taxonomy" id="1376"/>
    <lineage>
        <taxon>Bacteria</taxon>
        <taxon>Bacillati</taxon>
        <taxon>Bacillota</taxon>
        <taxon>Bacilli</taxon>
        <taxon>Lactobacillales</taxon>
        <taxon>Aerococcaceae</taxon>
        <taxon>Aerococcus</taxon>
    </lineage>
</organism>
<evidence type="ECO:0000313" key="5">
    <source>
        <dbReference type="Proteomes" id="UP000594771"/>
    </source>
</evidence>
<dbReference type="EMBL" id="CP065662">
    <property type="protein sequence ID" value="QPS02030.1"/>
    <property type="molecule type" value="Genomic_DNA"/>
</dbReference>
<protein>
    <submittedName>
        <fullName evidence="4">Glycosyltransferase family 2 protein</fullName>
    </submittedName>
</protein>
<dbReference type="InterPro" id="IPR029044">
    <property type="entry name" value="Nucleotide-diphossugar_trans"/>
</dbReference>